<keyword evidence="5" id="KW-0862">Zinc</keyword>
<evidence type="ECO:0000256" key="2">
    <source>
        <dbReference type="ARBA" id="ARBA00011044"/>
    </source>
</evidence>
<dbReference type="InterPro" id="IPR010095">
    <property type="entry name" value="Cas12f1-like_TNB"/>
</dbReference>
<feature type="domain" description="Transposase putative helix-turn-helix" evidence="10">
    <location>
        <begin position="18"/>
        <end position="58"/>
    </location>
</feature>
<evidence type="ECO:0000313" key="12">
    <source>
        <dbReference type="Proteomes" id="UP000050360"/>
    </source>
</evidence>
<sequence length="408" mass="47020">RHNEYIVSNTYIDCSDSMRKSFQFRIYPNKKQEVALERTLSTCRHLYNDALAERKRNAELNRLQKSFDLFPWGYPEWINYYDQANQLPLIKTAFQKEVHSQVLQNTLKRVERSFQNFFNGAGYPRFQGRNRYNSFTYPGSGLKLEDGKLILSKIGAIKIILHREIEGKIKTCNIKRDVDQWYVSFSCQIDIPIIPIEIKTITGIDVGLTSLITFSNGEQIEPPKYLRASEKRLAREQIHLSKKKKGSENRNKQRIIVAKVHQRIRFQRKDFNHKLSTNLVNNYNHVVFEKLQIQNMLKNHCLAKSIVDASWSQLINLTIYKAEYAGKIVELVNPNGTSQTCICGHHVPKDLSVRVHSCPSCGLVLNRDHVSAMIIQNISTAGIAGIQARLSNPNREAMKWEAPCESKG</sequence>
<dbReference type="InterPro" id="IPR001959">
    <property type="entry name" value="Transposase"/>
</dbReference>
<dbReference type="GO" id="GO:0006310">
    <property type="term" value="P:DNA recombination"/>
    <property type="evidence" value="ECO:0007669"/>
    <property type="project" value="UniProtKB-KW"/>
</dbReference>
<dbReference type="InterPro" id="IPR021027">
    <property type="entry name" value="Transposase_put_HTH"/>
</dbReference>
<dbReference type="PATRIC" id="fig|1719120.3.peg.4708"/>
<dbReference type="AlphaFoldDB" id="A0A0P8A410"/>
<keyword evidence="4" id="KW-0479">Metal-binding</keyword>
<comment type="caution">
    <text evidence="11">The sequence shown here is derived from an EMBL/GenBank/DDBJ whole genome shotgun (WGS) entry which is preliminary data.</text>
</comment>
<evidence type="ECO:0000259" key="9">
    <source>
        <dbReference type="Pfam" id="PF07282"/>
    </source>
</evidence>
<dbReference type="GO" id="GO:0046872">
    <property type="term" value="F:metal ion binding"/>
    <property type="evidence" value="ECO:0007669"/>
    <property type="project" value="UniProtKB-KW"/>
</dbReference>
<dbReference type="PANTHER" id="PTHR30405">
    <property type="entry name" value="TRANSPOSASE"/>
    <property type="match status" value="1"/>
</dbReference>
<evidence type="ECO:0000256" key="6">
    <source>
        <dbReference type="ARBA" id="ARBA00023125"/>
    </source>
</evidence>
<comment type="similarity">
    <text evidence="2">In the N-terminal section; belongs to the transposase 2 family.</text>
</comment>
<protein>
    <submittedName>
        <fullName evidence="11">Transposase</fullName>
    </submittedName>
</protein>
<dbReference type="NCBIfam" id="NF040570">
    <property type="entry name" value="guided_TnpB"/>
    <property type="match status" value="1"/>
</dbReference>
<evidence type="ECO:0000256" key="4">
    <source>
        <dbReference type="ARBA" id="ARBA00022723"/>
    </source>
</evidence>
<proteinExistence type="inferred from homology"/>
<dbReference type="Proteomes" id="UP000050360">
    <property type="component" value="Unassembled WGS sequence"/>
</dbReference>
<keyword evidence="7" id="KW-0233">DNA recombination</keyword>
<evidence type="ECO:0000256" key="1">
    <source>
        <dbReference type="ARBA" id="ARBA00008761"/>
    </source>
</evidence>
<evidence type="ECO:0000259" key="8">
    <source>
        <dbReference type="Pfam" id="PF01385"/>
    </source>
</evidence>
<dbReference type="GO" id="GO:0032196">
    <property type="term" value="P:transposition"/>
    <property type="evidence" value="ECO:0007669"/>
    <property type="project" value="UniProtKB-KW"/>
</dbReference>
<reference evidence="11 12" key="1">
    <citation type="submission" date="2015-09" db="EMBL/GenBank/DDBJ databases">
        <title>A metagenomics-based metabolic model of nitrate-dependent anaerobic oxidation of methane by Methanoperedens-like archaea.</title>
        <authorList>
            <person name="Arshad A."/>
            <person name="Speth D.R."/>
            <person name="De Graaf R.M."/>
            <person name="Op Den Camp H.J."/>
            <person name="Jetten M.S."/>
            <person name="Welte C.U."/>
        </authorList>
    </citation>
    <scope>NUCLEOTIDE SEQUENCE [LARGE SCALE GENOMIC DNA]</scope>
</reference>
<name>A0A0P8A410_9EURY</name>
<dbReference type="PANTHER" id="PTHR30405:SF25">
    <property type="entry name" value="RNA-GUIDED DNA ENDONUCLEASE INSQ-RELATED"/>
    <property type="match status" value="1"/>
</dbReference>
<comment type="similarity">
    <text evidence="1">In the C-terminal section; belongs to the transposase 35 family.</text>
</comment>
<evidence type="ECO:0000256" key="5">
    <source>
        <dbReference type="ARBA" id="ARBA00022833"/>
    </source>
</evidence>
<accession>A0A0P8A410</accession>
<feature type="domain" description="Probable transposase IS891/IS1136/IS1341" evidence="8">
    <location>
        <begin position="200"/>
        <end position="299"/>
    </location>
</feature>
<gene>
    <name evidence="11" type="ORF">MPEBLZ_04315</name>
</gene>
<dbReference type="InterPro" id="IPR051399">
    <property type="entry name" value="RNA-guided_DNA_endo/Transpos"/>
</dbReference>
<feature type="non-terminal residue" evidence="11">
    <location>
        <position position="1"/>
    </location>
</feature>
<keyword evidence="6" id="KW-0238">DNA-binding</keyword>
<feature type="domain" description="Cas12f1-like TNB" evidence="9">
    <location>
        <begin position="311"/>
        <end position="375"/>
    </location>
</feature>
<dbReference type="NCBIfam" id="TIGR01766">
    <property type="entry name" value="IS200/IS605 family accessory protein TnpB-like domain"/>
    <property type="match status" value="1"/>
</dbReference>
<evidence type="ECO:0000256" key="3">
    <source>
        <dbReference type="ARBA" id="ARBA00022578"/>
    </source>
</evidence>
<evidence type="ECO:0000313" key="11">
    <source>
        <dbReference type="EMBL" id="KPQ41144.1"/>
    </source>
</evidence>
<dbReference type="GO" id="GO:0003677">
    <property type="term" value="F:DNA binding"/>
    <property type="evidence" value="ECO:0007669"/>
    <property type="project" value="UniProtKB-KW"/>
</dbReference>
<evidence type="ECO:0000259" key="10">
    <source>
        <dbReference type="Pfam" id="PF12323"/>
    </source>
</evidence>
<dbReference type="Pfam" id="PF01385">
    <property type="entry name" value="OrfB_IS605"/>
    <property type="match status" value="1"/>
</dbReference>
<dbReference type="Pfam" id="PF07282">
    <property type="entry name" value="Cas12f1-like_TNB"/>
    <property type="match status" value="1"/>
</dbReference>
<dbReference type="EMBL" id="LKCM01000427">
    <property type="protein sequence ID" value="KPQ41144.1"/>
    <property type="molecule type" value="Genomic_DNA"/>
</dbReference>
<evidence type="ECO:0000256" key="7">
    <source>
        <dbReference type="ARBA" id="ARBA00023172"/>
    </source>
</evidence>
<organism evidence="11 12">
    <name type="scientific">Candidatus Methanoperedens nitratireducens</name>
    <dbReference type="NCBI Taxonomy" id="1392998"/>
    <lineage>
        <taxon>Archaea</taxon>
        <taxon>Methanobacteriati</taxon>
        <taxon>Methanobacteriota</taxon>
        <taxon>Stenosarchaea group</taxon>
        <taxon>Methanomicrobia</taxon>
        <taxon>Methanosarcinales</taxon>
        <taxon>ANME-2 cluster</taxon>
        <taxon>Candidatus Methanoperedentaceae</taxon>
        <taxon>Candidatus Methanoperedens</taxon>
    </lineage>
</organism>
<dbReference type="Pfam" id="PF12323">
    <property type="entry name" value="HTH_OrfB_IS605"/>
    <property type="match status" value="1"/>
</dbReference>
<keyword evidence="3" id="KW-0815">Transposition</keyword>